<proteinExistence type="predicted"/>
<accession>A0A1A8ZZT9</accession>
<protein>
    <submittedName>
        <fullName evidence="2">Uncharacterized protein</fullName>
    </submittedName>
</protein>
<feature type="compositionally biased region" description="Basic residues" evidence="1">
    <location>
        <begin position="24"/>
        <end position="50"/>
    </location>
</feature>
<evidence type="ECO:0000313" key="2">
    <source>
        <dbReference type="EMBL" id="SBT49676.1"/>
    </source>
</evidence>
<dbReference type="Proteomes" id="UP000078555">
    <property type="component" value="Unassembled WGS sequence"/>
</dbReference>
<keyword evidence="3" id="KW-1185">Reference proteome</keyword>
<organism evidence="2 3">
    <name type="scientific">Plasmodium ovale wallikeri</name>
    <dbReference type="NCBI Taxonomy" id="864142"/>
    <lineage>
        <taxon>Eukaryota</taxon>
        <taxon>Sar</taxon>
        <taxon>Alveolata</taxon>
        <taxon>Apicomplexa</taxon>
        <taxon>Aconoidasida</taxon>
        <taxon>Haemosporida</taxon>
        <taxon>Plasmodiidae</taxon>
        <taxon>Plasmodium</taxon>
        <taxon>Plasmodium (Plasmodium)</taxon>
    </lineage>
</organism>
<name>A0A1A8ZZT9_PLAOA</name>
<reference evidence="3" key="1">
    <citation type="submission" date="2016-05" db="EMBL/GenBank/DDBJ databases">
        <authorList>
            <person name="Naeem Raeece"/>
        </authorList>
    </citation>
    <scope>NUCLEOTIDE SEQUENCE [LARGE SCALE GENOMIC DNA]</scope>
</reference>
<dbReference type="AlphaFoldDB" id="A0A1A8ZZT9"/>
<dbReference type="EMBL" id="FLRD01000155">
    <property type="protein sequence ID" value="SBT49676.1"/>
    <property type="molecule type" value="Genomic_DNA"/>
</dbReference>
<gene>
    <name evidence="2" type="ORF">POVWA1_060010</name>
</gene>
<evidence type="ECO:0000256" key="1">
    <source>
        <dbReference type="SAM" id="MobiDB-lite"/>
    </source>
</evidence>
<sequence>MQMMQREWGTGEVRYAEVADIHAKKGKKKKKKKKKRTTHHAGLQHKQKKKSKLLFTLPHLGYAELFSDMHLLL</sequence>
<feature type="region of interest" description="Disordered" evidence="1">
    <location>
        <begin position="19"/>
        <end position="50"/>
    </location>
</feature>
<evidence type="ECO:0000313" key="3">
    <source>
        <dbReference type="Proteomes" id="UP000078555"/>
    </source>
</evidence>